<name>A0AAV0VUY1_9HEMI</name>
<dbReference type="Proteomes" id="UP001160148">
    <property type="component" value="Unassembled WGS sequence"/>
</dbReference>
<gene>
    <name evidence="3" type="ORF">MEUPH1_LOCUS4807</name>
</gene>
<protein>
    <submittedName>
        <fullName evidence="3">Uncharacterized protein</fullName>
    </submittedName>
</protein>
<organism evidence="3 4">
    <name type="scientific">Macrosiphum euphorbiae</name>
    <name type="common">potato aphid</name>
    <dbReference type="NCBI Taxonomy" id="13131"/>
    <lineage>
        <taxon>Eukaryota</taxon>
        <taxon>Metazoa</taxon>
        <taxon>Ecdysozoa</taxon>
        <taxon>Arthropoda</taxon>
        <taxon>Hexapoda</taxon>
        <taxon>Insecta</taxon>
        <taxon>Pterygota</taxon>
        <taxon>Neoptera</taxon>
        <taxon>Paraneoptera</taxon>
        <taxon>Hemiptera</taxon>
        <taxon>Sternorrhyncha</taxon>
        <taxon>Aphidomorpha</taxon>
        <taxon>Aphidoidea</taxon>
        <taxon>Aphididae</taxon>
        <taxon>Macrosiphini</taxon>
        <taxon>Macrosiphum</taxon>
    </lineage>
</organism>
<evidence type="ECO:0000256" key="1">
    <source>
        <dbReference type="SAM" id="MobiDB-lite"/>
    </source>
</evidence>
<dbReference type="EMBL" id="CARXXK010000001">
    <property type="protein sequence ID" value="CAI6348096.1"/>
    <property type="molecule type" value="Genomic_DNA"/>
</dbReference>
<feature type="signal peptide" evidence="2">
    <location>
        <begin position="1"/>
        <end position="16"/>
    </location>
</feature>
<keyword evidence="2" id="KW-0732">Signal</keyword>
<evidence type="ECO:0000313" key="4">
    <source>
        <dbReference type="Proteomes" id="UP001160148"/>
    </source>
</evidence>
<proteinExistence type="predicted"/>
<evidence type="ECO:0000256" key="2">
    <source>
        <dbReference type="SAM" id="SignalP"/>
    </source>
</evidence>
<accession>A0AAV0VUY1</accession>
<feature type="compositionally biased region" description="Polar residues" evidence="1">
    <location>
        <begin position="93"/>
        <end position="109"/>
    </location>
</feature>
<feature type="region of interest" description="Disordered" evidence="1">
    <location>
        <begin position="93"/>
        <end position="113"/>
    </location>
</feature>
<comment type="caution">
    <text evidence="3">The sequence shown here is derived from an EMBL/GenBank/DDBJ whole genome shotgun (WGS) entry which is preliminary data.</text>
</comment>
<feature type="region of interest" description="Disordered" evidence="1">
    <location>
        <begin position="58"/>
        <end position="78"/>
    </location>
</feature>
<keyword evidence="4" id="KW-1185">Reference proteome</keyword>
<reference evidence="3 4" key="1">
    <citation type="submission" date="2023-01" db="EMBL/GenBank/DDBJ databases">
        <authorList>
            <person name="Whitehead M."/>
        </authorList>
    </citation>
    <scope>NUCLEOTIDE SEQUENCE [LARGE SCALE GENOMIC DNA]</scope>
</reference>
<sequence length="573" mass="62677">MKYLLCFYLVCAVAIAKPMDEAKKSEQLSSLSTKNETVISNHRVERNDKISPIVQVSSELNDNNKSKTDEIQSADDKQRLSYDSTINQANPSAYSSQLTSIHNTDSSYPESLDNEQYKSVGSAYPLERSFGPLESPGLVSSSYPFMSYGLSRPGSYGYSGSNGLSGSYGYSGSNGLSGSYGYSGSNGLSGSYYGLSGSYGSSEPCGSNSVIPTSYSSSIPCQGGIAQQIIHKPVVTELQEVIHKPIITEVQEIVNKPVFSEVQQVIHKPLFTEHIGLGPSYHGYQKHIVNQPIYHTPTKHFVRQPMSHAATIHLADEYEQHVSNGHSFCEPETGSSYGFTGSSFPITYGPGINVAQPSGQYKSGGLSDELYKPVYSSSISTPDSPSYSSLRASTPYGYPLMSSAPGSYKNAAPGSIGYSTPTSSYSYPSLPSYNELGSISRGTPYGQQIATSNTGNNGPYRSIKESSQLKAAEQIMYDKFVPYTQQLNGNQQYYDNPQFQQQFSGFQQQRGRSNEDPKQIKMDVDAIAKQIEKNPEMRKQLIKIITESIYVGDQMTQSNKNQQDTKMQSLPLI</sequence>
<evidence type="ECO:0000313" key="3">
    <source>
        <dbReference type="EMBL" id="CAI6348096.1"/>
    </source>
</evidence>
<feature type="compositionally biased region" description="Basic and acidic residues" evidence="1">
    <location>
        <begin position="62"/>
        <end position="78"/>
    </location>
</feature>
<feature type="chain" id="PRO_5043370540" evidence="2">
    <location>
        <begin position="17"/>
        <end position="573"/>
    </location>
</feature>
<dbReference type="AlphaFoldDB" id="A0AAV0VUY1"/>